<dbReference type="EMBL" id="JAXIVS010000004">
    <property type="protein sequence ID" value="MDY7227733.1"/>
    <property type="molecule type" value="Genomic_DNA"/>
</dbReference>
<comment type="caution">
    <text evidence="1">The sequence shown here is derived from an EMBL/GenBank/DDBJ whole genome shotgun (WGS) entry which is preliminary data.</text>
</comment>
<proteinExistence type="predicted"/>
<keyword evidence="2" id="KW-1185">Reference proteome</keyword>
<protein>
    <recommendedName>
        <fullName evidence="3">Lipoprotein</fullName>
    </recommendedName>
</protein>
<accession>A0ABU5H2N9</accession>
<evidence type="ECO:0000313" key="2">
    <source>
        <dbReference type="Proteomes" id="UP001291309"/>
    </source>
</evidence>
<evidence type="ECO:0000313" key="1">
    <source>
        <dbReference type="EMBL" id="MDY7227733.1"/>
    </source>
</evidence>
<evidence type="ECO:0008006" key="3">
    <source>
        <dbReference type="Google" id="ProtNLM"/>
    </source>
</evidence>
<dbReference type="PROSITE" id="PS51257">
    <property type="entry name" value="PROKAR_LIPOPROTEIN"/>
    <property type="match status" value="1"/>
</dbReference>
<dbReference type="RefSeq" id="WP_321546446.1">
    <property type="nucleotide sequence ID" value="NZ_JAXIVS010000004.1"/>
</dbReference>
<sequence>MRVRLLLPALLVFAGCTKSGEDPAAALLTEVKKRLTERDGRLTSYRLEGRTSEGAAEPVGFSFAYRSPQRMRAALGAPISRTFSWDGERLFELSETEKRLTTFKTELPPERRAGFLTETFAPFTPEGFRAPLLPLGASAKRTTHPRAQEAVELSAKVADPAAQGLEVAYTLRWPTLDFLGKRSLTAEGDTLEVRVEEEHCDEALKLCVPKRLTRWVKGEKVGETTLSGVELNPALPNDTFTLGAPEGYEVLTKTLVDAAAK</sequence>
<gene>
    <name evidence="1" type="ORF">SYV04_15065</name>
</gene>
<reference evidence="1 2" key="1">
    <citation type="submission" date="2023-12" db="EMBL/GenBank/DDBJ databases">
        <title>the genome sequence of Hyalangium sp. s54d21.</title>
        <authorList>
            <person name="Zhang X."/>
        </authorList>
    </citation>
    <scope>NUCLEOTIDE SEQUENCE [LARGE SCALE GENOMIC DNA]</scope>
    <source>
        <strain evidence="2">s54d21</strain>
    </source>
</reference>
<organism evidence="1 2">
    <name type="scientific">Hyalangium rubrum</name>
    <dbReference type="NCBI Taxonomy" id="3103134"/>
    <lineage>
        <taxon>Bacteria</taxon>
        <taxon>Pseudomonadati</taxon>
        <taxon>Myxococcota</taxon>
        <taxon>Myxococcia</taxon>
        <taxon>Myxococcales</taxon>
        <taxon>Cystobacterineae</taxon>
        <taxon>Archangiaceae</taxon>
        <taxon>Hyalangium</taxon>
    </lineage>
</organism>
<name>A0ABU5H2N9_9BACT</name>
<dbReference type="Proteomes" id="UP001291309">
    <property type="component" value="Unassembled WGS sequence"/>
</dbReference>